<evidence type="ECO:0000256" key="3">
    <source>
        <dbReference type="ARBA" id="ARBA00022729"/>
    </source>
</evidence>
<dbReference type="GO" id="GO:0019808">
    <property type="term" value="F:polyamine binding"/>
    <property type="evidence" value="ECO:0007669"/>
    <property type="project" value="InterPro"/>
</dbReference>
<keyword evidence="2" id="KW-0813">Transport</keyword>
<dbReference type="AlphaFoldDB" id="A0A2A9CUD7"/>
<evidence type="ECO:0000256" key="6">
    <source>
        <dbReference type="SAM" id="SignalP"/>
    </source>
</evidence>
<dbReference type="PROSITE" id="PS51257">
    <property type="entry name" value="PROKAR_LIPOPROTEIN"/>
    <property type="match status" value="1"/>
</dbReference>
<dbReference type="Gene3D" id="3.40.190.10">
    <property type="entry name" value="Periplasmic binding protein-like II"/>
    <property type="match status" value="2"/>
</dbReference>
<dbReference type="Pfam" id="PF13416">
    <property type="entry name" value="SBP_bac_8"/>
    <property type="match status" value="1"/>
</dbReference>
<dbReference type="EMBL" id="PDJC01000001">
    <property type="protein sequence ID" value="PFG17262.1"/>
    <property type="molecule type" value="Genomic_DNA"/>
</dbReference>
<dbReference type="RefSeq" id="WP_098460707.1">
    <property type="nucleotide sequence ID" value="NZ_PDJC01000001.1"/>
</dbReference>
<dbReference type="SUPFAM" id="SSF53850">
    <property type="entry name" value="Periplasmic binding protein-like II"/>
    <property type="match status" value="1"/>
</dbReference>
<dbReference type="PANTHER" id="PTHR30222">
    <property type="entry name" value="SPERMIDINE/PUTRESCINE-BINDING PERIPLASMIC PROTEIN"/>
    <property type="match status" value="1"/>
</dbReference>
<dbReference type="InterPro" id="IPR006059">
    <property type="entry name" value="SBP"/>
</dbReference>
<feature type="binding site" evidence="5">
    <location>
        <begin position="196"/>
        <end position="199"/>
    </location>
    <ligand>
        <name>spermidine</name>
        <dbReference type="ChEBI" id="CHEBI:57834"/>
    </ligand>
</feature>
<comment type="subcellular location">
    <subcellularLocation>
        <location evidence="1">Periplasm</location>
    </subcellularLocation>
</comment>
<feature type="chain" id="PRO_5038742563" evidence="6">
    <location>
        <begin position="23"/>
        <end position="374"/>
    </location>
</feature>
<dbReference type="OrthoDB" id="9770625at2"/>
<dbReference type="Proteomes" id="UP000226079">
    <property type="component" value="Unassembled WGS sequence"/>
</dbReference>
<dbReference type="GO" id="GO:0042597">
    <property type="term" value="C:periplasmic space"/>
    <property type="evidence" value="ECO:0007669"/>
    <property type="project" value="UniProtKB-SubCell"/>
</dbReference>
<evidence type="ECO:0000256" key="4">
    <source>
        <dbReference type="ARBA" id="ARBA00022764"/>
    </source>
</evidence>
<dbReference type="GO" id="GO:0015846">
    <property type="term" value="P:polyamine transport"/>
    <property type="evidence" value="ECO:0007669"/>
    <property type="project" value="InterPro"/>
</dbReference>
<dbReference type="PRINTS" id="PR00909">
    <property type="entry name" value="SPERMDNBNDNG"/>
</dbReference>
<dbReference type="PANTHER" id="PTHR30222:SF12">
    <property type="entry name" value="NORSPERMIDINE SENSOR"/>
    <property type="match status" value="1"/>
</dbReference>
<keyword evidence="3 6" id="KW-0732">Signal</keyword>
<evidence type="ECO:0000256" key="5">
    <source>
        <dbReference type="PIRSR" id="PIRSR019574-1"/>
    </source>
</evidence>
<comment type="caution">
    <text evidence="7">The sequence shown here is derived from an EMBL/GenBank/DDBJ whole genome shotgun (WGS) entry which is preliminary data.</text>
</comment>
<keyword evidence="4" id="KW-0574">Periplasm</keyword>
<gene>
    <name evidence="7" type="ORF">ATK74_1828</name>
</gene>
<evidence type="ECO:0000256" key="1">
    <source>
        <dbReference type="ARBA" id="ARBA00004418"/>
    </source>
</evidence>
<keyword evidence="8" id="KW-1185">Reference proteome</keyword>
<protein>
    <submittedName>
        <fullName evidence="7">Spermidine/putrescine transport system substrate-binding protein</fullName>
    </submittedName>
</protein>
<organism evidence="7 8">
    <name type="scientific">Propionicimonas paludicola</name>
    <dbReference type="NCBI Taxonomy" id="185243"/>
    <lineage>
        <taxon>Bacteria</taxon>
        <taxon>Bacillati</taxon>
        <taxon>Actinomycetota</taxon>
        <taxon>Actinomycetes</taxon>
        <taxon>Propionibacteriales</taxon>
        <taxon>Nocardioidaceae</taxon>
        <taxon>Propionicimonas</taxon>
    </lineage>
</organism>
<sequence>MMRTSKRLASACLLTAASLALTACGGGVSDAPSTAAAPAASVSSSAPAFTPATSGEMTLYTWSDYFPESLAKKFTADTGIKLTVDYYDSNETLEAKLRASNGAGYDVVVPSDYMVQTLVAANLLKEVDAASLPNGKNIEASFLDPYFDPGRKYSVPYLYGTTGYMYDTAKTSKELTSWADYFNAPAELGKVGTMSDQTEVVGAALRAVGGVTCSTDAAQLQAAQDLLKKFKSKVSTINSDGVMDRMVSGEESIAMMWNGASMRARAKKPSLKYVYPKEGMALWQDNFTVPAGAKNVPQALTFLNWMMDPVNSAAAANFQRYGSGISGVNDLLDADMKSAPEIVIPDGYTGAKPVEPCTNEQLTNYTQIWESFKG</sequence>
<proteinExistence type="predicted"/>
<feature type="signal peptide" evidence="6">
    <location>
        <begin position="1"/>
        <end position="22"/>
    </location>
</feature>
<accession>A0A2A9CUD7</accession>
<evidence type="ECO:0000256" key="2">
    <source>
        <dbReference type="ARBA" id="ARBA00022448"/>
    </source>
</evidence>
<name>A0A2A9CUD7_9ACTN</name>
<evidence type="ECO:0000313" key="8">
    <source>
        <dbReference type="Proteomes" id="UP000226079"/>
    </source>
</evidence>
<dbReference type="InterPro" id="IPR001188">
    <property type="entry name" value="Sperm_putr-bd"/>
</dbReference>
<feature type="binding site" evidence="5">
    <location>
        <position position="113"/>
    </location>
    <ligand>
        <name>spermidine</name>
        <dbReference type="ChEBI" id="CHEBI:57834"/>
    </ligand>
</feature>
<dbReference type="PIRSF" id="PIRSF019574">
    <property type="entry name" value="Periplasmic_polyamine_BP"/>
    <property type="match status" value="1"/>
</dbReference>
<evidence type="ECO:0000313" key="7">
    <source>
        <dbReference type="EMBL" id="PFG17262.1"/>
    </source>
</evidence>
<reference evidence="7 8" key="1">
    <citation type="submission" date="2017-10" db="EMBL/GenBank/DDBJ databases">
        <title>Sequencing the genomes of 1000 actinobacteria strains.</title>
        <authorList>
            <person name="Klenk H.-P."/>
        </authorList>
    </citation>
    <scope>NUCLEOTIDE SEQUENCE [LARGE SCALE GENOMIC DNA]</scope>
    <source>
        <strain evidence="7 8">DSM 15597</strain>
    </source>
</reference>